<accession>A0A1J5RCY4</accession>
<gene>
    <name evidence="1" type="ORF">GALL_281180</name>
</gene>
<dbReference type="Pfam" id="PF15603">
    <property type="entry name" value="Imm74"/>
    <property type="match status" value="1"/>
</dbReference>
<dbReference type="InterPro" id="IPR028148">
    <property type="entry name" value="Imm74"/>
</dbReference>
<evidence type="ECO:0000313" key="1">
    <source>
        <dbReference type="EMBL" id="OIQ89980.1"/>
    </source>
</evidence>
<dbReference type="EMBL" id="MLJW01000309">
    <property type="protein sequence ID" value="OIQ89980.1"/>
    <property type="molecule type" value="Genomic_DNA"/>
</dbReference>
<comment type="caution">
    <text evidence="1">The sequence shown here is derived from an EMBL/GenBank/DDBJ whole genome shotgun (WGS) entry which is preliminary data.</text>
</comment>
<name>A0A1J5RCY4_9ZZZZ</name>
<protein>
    <submittedName>
        <fullName evidence="1">Uncharacterized protein</fullName>
    </submittedName>
</protein>
<reference evidence="1" key="1">
    <citation type="submission" date="2016-10" db="EMBL/GenBank/DDBJ databases">
        <title>Sequence of Gallionella enrichment culture.</title>
        <authorList>
            <person name="Poehlein A."/>
            <person name="Muehling M."/>
            <person name="Daniel R."/>
        </authorList>
    </citation>
    <scope>NUCLEOTIDE SEQUENCE</scope>
</reference>
<proteinExistence type="predicted"/>
<sequence>MFFPGNDKLGFVVYSDTIRFWDPPDQAIPILATEKQLILDDIQADFTKGDHTLELR</sequence>
<dbReference type="AlphaFoldDB" id="A0A1J5RCY4"/>
<organism evidence="1">
    <name type="scientific">mine drainage metagenome</name>
    <dbReference type="NCBI Taxonomy" id="410659"/>
    <lineage>
        <taxon>unclassified sequences</taxon>
        <taxon>metagenomes</taxon>
        <taxon>ecological metagenomes</taxon>
    </lineage>
</organism>